<evidence type="ECO:0000313" key="2">
    <source>
        <dbReference type="EMBL" id="KAJ4433262.1"/>
    </source>
</evidence>
<sequence length="538" mass="61377">MTSQRGFTPPPSFGGMTVDEPLPLLLFTQGRLTVVAGSKATKHTIFQKEWEEEYFCVAEETTVKCLICKTHLSWVSQYNIKRHFEKYHHTDYGKHILSGEVRLQKLNNMKAPTPDGFSTGNVVRVSYRIAEHIAKNMKSFNEGEFIKDCLIIAAEEGHEVPELTQEEWLCDLAFSTDLFHHLDILNMSLQGKIKTDLHNAINISLFRSHSIAFPKRRLATHGGGSPGAMRITCSKLGYAANLSVEFKSYINTEVSDLKKSVEFISSKFDVFSEELKSAKEKIQESNEGERIVEAGDRLNTTAELNGLHQLLVYADDVNMLGENPQTIRENTEILLEASKEIGLEVNPEKTKHMIMSRDQNIVRNGNIKIGDLSFEEVEKFIYLGATVTNINDTQEEIKRRINMGNTCYYSDEKLLSSSLLSKNLKLRIYKTVILPVVVLYGCEAWTLTLREEQRIRVFENKVHRKIFGAKRNEVTGEWRKLHNAELHELHSSPDIIRNIKSRRLRWAGHVARMGESRNAYRMLVGRPGGKKTFEEAET</sequence>
<dbReference type="Pfam" id="PF00078">
    <property type="entry name" value="RVT_1"/>
    <property type="match status" value="1"/>
</dbReference>
<keyword evidence="3" id="KW-1185">Reference proteome</keyword>
<reference evidence="2 3" key="1">
    <citation type="journal article" date="2022" name="Allergy">
        <title>Genome assembly and annotation of Periplaneta americana reveal a comprehensive cockroach allergen profile.</title>
        <authorList>
            <person name="Wang L."/>
            <person name="Xiong Q."/>
            <person name="Saelim N."/>
            <person name="Wang L."/>
            <person name="Nong W."/>
            <person name="Wan A.T."/>
            <person name="Shi M."/>
            <person name="Liu X."/>
            <person name="Cao Q."/>
            <person name="Hui J.H.L."/>
            <person name="Sookrung N."/>
            <person name="Leung T.F."/>
            <person name="Tungtrongchitr A."/>
            <person name="Tsui S.K.W."/>
        </authorList>
    </citation>
    <scope>NUCLEOTIDE SEQUENCE [LARGE SCALE GENOMIC DNA]</scope>
    <source>
        <strain evidence="2">PWHHKU_190912</strain>
    </source>
</reference>
<evidence type="ECO:0000313" key="3">
    <source>
        <dbReference type="Proteomes" id="UP001148838"/>
    </source>
</evidence>
<dbReference type="PANTHER" id="PTHR47027:SF29">
    <property type="entry name" value="C2H2-TYPE DOMAIN-CONTAINING PROTEIN"/>
    <property type="match status" value="1"/>
</dbReference>
<dbReference type="Proteomes" id="UP001148838">
    <property type="component" value="Unassembled WGS sequence"/>
</dbReference>
<accession>A0ABQ8SHR1</accession>
<proteinExistence type="predicted"/>
<dbReference type="EMBL" id="JAJSOF020000027">
    <property type="protein sequence ID" value="KAJ4433262.1"/>
    <property type="molecule type" value="Genomic_DNA"/>
</dbReference>
<comment type="caution">
    <text evidence="2">The sequence shown here is derived from an EMBL/GenBank/DDBJ whole genome shotgun (WGS) entry which is preliminary data.</text>
</comment>
<evidence type="ECO:0000259" key="1">
    <source>
        <dbReference type="Pfam" id="PF00078"/>
    </source>
</evidence>
<dbReference type="InterPro" id="IPR000477">
    <property type="entry name" value="RT_dom"/>
</dbReference>
<dbReference type="PANTHER" id="PTHR47027">
    <property type="entry name" value="REVERSE TRANSCRIPTASE DOMAIN-CONTAINING PROTEIN"/>
    <property type="match status" value="1"/>
</dbReference>
<protein>
    <recommendedName>
        <fullName evidence="1">Reverse transcriptase domain-containing protein</fullName>
    </recommendedName>
</protein>
<gene>
    <name evidence="2" type="ORF">ANN_15521</name>
</gene>
<organism evidence="2 3">
    <name type="scientific">Periplaneta americana</name>
    <name type="common">American cockroach</name>
    <name type="synonym">Blatta americana</name>
    <dbReference type="NCBI Taxonomy" id="6978"/>
    <lineage>
        <taxon>Eukaryota</taxon>
        <taxon>Metazoa</taxon>
        <taxon>Ecdysozoa</taxon>
        <taxon>Arthropoda</taxon>
        <taxon>Hexapoda</taxon>
        <taxon>Insecta</taxon>
        <taxon>Pterygota</taxon>
        <taxon>Neoptera</taxon>
        <taxon>Polyneoptera</taxon>
        <taxon>Dictyoptera</taxon>
        <taxon>Blattodea</taxon>
        <taxon>Blattoidea</taxon>
        <taxon>Blattidae</taxon>
        <taxon>Blattinae</taxon>
        <taxon>Periplaneta</taxon>
    </lineage>
</organism>
<name>A0ABQ8SHR1_PERAM</name>
<feature type="domain" description="Reverse transcriptase" evidence="1">
    <location>
        <begin position="308"/>
        <end position="386"/>
    </location>
</feature>